<dbReference type="AlphaFoldDB" id="A0A0D3J7N3"/>
<reference evidence="10" key="2">
    <citation type="submission" date="2024-10" db="UniProtKB">
        <authorList>
            <consortium name="EnsemblProtists"/>
        </authorList>
    </citation>
    <scope>IDENTIFICATION</scope>
</reference>
<dbReference type="Proteomes" id="UP000013827">
    <property type="component" value="Unassembled WGS sequence"/>
</dbReference>
<dbReference type="PANTHER" id="PTHR48052:SF8">
    <property type="entry name" value="LRR RECEPTOR-LIKE SERINE_THREONINE-PROTEIN KINASE FLS2"/>
    <property type="match status" value="1"/>
</dbReference>
<dbReference type="PANTHER" id="PTHR48052">
    <property type="entry name" value="UNNAMED PRODUCT"/>
    <property type="match status" value="1"/>
</dbReference>
<evidence type="ECO:0000256" key="7">
    <source>
        <dbReference type="ARBA" id="ARBA00023170"/>
    </source>
</evidence>
<keyword evidence="4" id="KW-0732">Signal</keyword>
<keyword evidence="2" id="KW-1003">Cell membrane</keyword>
<dbReference type="GO" id="GO:0012505">
    <property type="term" value="C:endomembrane system"/>
    <property type="evidence" value="ECO:0007669"/>
    <property type="project" value="UniProtKB-SubCell"/>
</dbReference>
<evidence type="ECO:0000256" key="5">
    <source>
        <dbReference type="ARBA" id="ARBA00022989"/>
    </source>
</evidence>
<dbReference type="GeneID" id="17265019"/>
<dbReference type="PaxDb" id="2903-EOD19518"/>
<protein>
    <recommendedName>
        <fullName evidence="12">Leucine-rich repeat-containing N-terminal plant-type domain-containing protein</fullName>
    </recommendedName>
</protein>
<evidence type="ECO:0000256" key="6">
    <source>
        <dbReference type="ARBA" id="ARBA00023136"/>
    </source>
</evidence>
<dbReference type="Gene3D" id="3.80.10.10">
    <property type="entry name" value="Ribonuclease Inhibitor"/>
    <property type="match status" value="2"/>
</dbReference>
<keyword evidence="6" id="KW-0472">Membrane</keyword>
<accession>A0A0D3J7N3</accession>
<keyword evidence="8" id="KW-0325">Glycoprotein</keyword>
<dbReference type="GO" id="GO:0005886">
    <property type="term" value="C:plasma membrane"/>
    <property type="evidence" value="ECO:0007669"/>
    <property type="project" value="UniProtKB-SubCell"/>
</dbReference>
<dbReference type="RefSeq" id="XP_005771947.1">
    <property type="nucleotide sequence ID" value="XM_005771890.1"/>
</dbReference>
<dbReference type="SUPFAM" id="SSF52058">
    <property type="entry name" value="L domain-like"/>
    <property type="match status" value="1"/>
</dbReference>
<evidence type="ECO:0000256" key="1">
    <source>
        <dbReference type="ARBA" id="ARBA00004236"/>
    </source>
</evidence>
<dbReference type="EnsemblProtists" id="EOD19518">
    <property type="protein sequence ID" value="EOD19518"/>
    <property type="gene ID" value="EMIHUDRAFT_65633"/>
</dbReference>
<evidence type="ECO:0000256" key="2">
    <source>
        <dbReference type="ARBA" id="ARBA00022475"/>
    </source>
</evidence>
<evidence type="ECO:0008006" key="12">
    <source>
        <dbReference type="Google" id="ProtNLM"/>
    </source>
</evidence>
<keyword evidence="11" id="KW-1185">Reference proteome</keyword>
<keyword evidence="3" id="KW-0812">Transmembrane</keyword>
<evidence type="ECO:0000256" key="9">
    <source>
        <dbReference type="ARBA" id="ARBA00037847"/>
    </source>
</evidence>
<reference evidence="11" key="1">
    <citation type="journal article" date="2013" name="Nature">
        <title>Pan genome of the phytoplankton Emiliania underpins its global distribution.</title>
        <authorList>
            <person name="Read B.A."/>
            <person name="Kegel J."/>
            <person name="Klute M.J."/>
            <person name="Kuo A."/>
            <person name="Lefebvre S.C."/>
            <person name="Maumus F."/>
            <person name="Mayer C."/>
            <person name="Miller J."/>
            <person name="Monier A."/>
            <person name="Salamov A."/>
            <person name="Young J."/>
            <person name="Aguilar M."/>
            <person name="Claverie J.M."/>
            <person name="Frickenhaus S."/>
            <person name="Gonzalez K."/>
            <person name="Herman E.K."/>
            <person name="Lin Y.C."/>
            <person name="Napier J."/>
            <person name="Ogata H."/>
            <person name="Sarno A.F."/>
            <person name="Shmutz J."/>
            <person name="Schroeder D."/>
            <person name="de Vargas C."/>
            <person name="Verret F."/>
            <person name="von Dassow P."/>
            <person name="Valentin K."/>
            <person name="Van de Peer Y."/>
            <person name="Wheeler G."/>
            <person name="Dacks J.B."/>
            <person name="Delwiche C.F."/>
            <person name="Dyhrman S.T."/>
            <person name="Glockner G."/>
            <person name="John U."/>
            <person name="Richards T."/>
            <person name="Worden A.Z."/>
            <person name="Zhang X."/>
            <person name="Grigoriev I.V."/>
            <person name="Allen A.E."/>
            <person name="Bidle K."/>
            <person name="Borodovsky M."/>
            <person name="Bowler C."/>
            <person name="Brownlee C."/>
            <person name="Cock J.M."/>
            <person name="Elias M."/>
            <person name="Gladyshev V.N."/>
            <person name="Groth M."/>
            <person name="Guda C."/>
            <person name="Hadaegh A."/>
            <person name="Iglesias-Rodriguez M.D."/>
            <person name="Jenkins J."/>
            <person name="Jones B.M."/>
            <person name="Lawson T."/>
            <person name="Leese F."/>
            <person name="Lindquist E."/>
            <person name="Lobanov A."/>
            <person name="Lomsadze A."/>
            <person name="Malik S.B."/>
            <person name="Marsh M.E."/>
            <person name="Mackinder L."/>
            <person name="Mock T."/>
            <person name="Mueller-Roeber B."/>
            <person name="Pagarete A."/>
            <person name="Parker M."/>
            <person name="Probert I."/>
            <person name="Quesneville H."/>
            <person name="Raines C."/>
            <person name="Rensing S.A."/>
            <person name="Riano-Pachon D.M."/>
            <person name="Richier S."/>
            <person name="Rokitta S."/>
            <person name="Shiraiwa Y."/>
            <person name="Soanes D.M."/>
            <person name="van der Giezen M."/>
            <person name="Wahlund T.M."/>
            <person name="Williams B."/>
            <person name="Wilson W."/>
            <person name="Wolfe G."/>
            <person name="Wurch L.L."/>
        </authorList>
    </citation>
    <scope>NUCLEOTIDE SEQUENCE</scope>
</reference>
<dbReference type="InterPro" id="IPR001611">
    <property type="entry name" value="Leu-rich_rpt"/>
</dbReference>
<evidence type="ECO:0000313" key="11">
    <source>
        <dbReference type="Proteomes" id="UP000013827"/>
    </source>
</evidence>
<dbReference type="KEGG" id="ehx:EMIHUDRAFT_65633"/>
<comment type="subcellular location">
    <subcellularLocation>
        <location evidence="1">Cell membrane</location>
    </subcellularLocation>
    <subcellularLocation>
        <location evidence="9">Endomembrane system</location>
        <topology evidence="9">Single-pass membrane protein</topology>
    </subcellularLocation>
</comment>
<sequence>MFAKGIDTDTGTWSDPIAGKTACDDFEFVNCDLQGNILELLLASHAFKGEIPASIGNLPYLKTLSLSRNQLTGTVPSSIFASESLEEVYLTHNFFTGELPCATHTEPKLKKASYSQNYFTGSLKSCLFSEAPRLQELYLDFINLDSPIPAEIKEATQLSHFSAVHSGLTGDLPMDMMCSSKLFTLDLSRNKLTGTLKKVVINGWNGIYRLTLDSNEFAGELPTFDWHTANLRYLSLRNNKFSGNFEVSLLG</sequence>
<name>A0A0D3J7N3_EMIH1</name>
<dbReference type="InterPro" id="IPR032675">
    <property type="entry name" value="LRR_dom_sf"/>
</dbReference>
<dbReference type="eggNOG" id="ENOG502SXTP">
    <property type="taxonomic scope" value="Eukaryota"/>
</dbReference>
<dbReference type="HOGENOM" id="CLU_1109438_0_0_1"/>
<organism evidence="10 11">
    <name type="scientific">Emiliania huxleyi (strain CCMP1516)</name>
    <dbReference type="NCBI Taxonomy" id="280463"/>
    <lineage>
        <taxon>Eukaryota</taxon>
        <taxon>Haptista</taxon>
        <taxon>Haptophyta</taxon>
        <taxon>Prymnesiophyceae</taxon>
        <taxon>Isochrysidales</taxon>
        <taxon>Noelaerhabdaceae</taxon>
        <taxon>Emiliania</taxon>
    </lineage>
</organism>
<keyword evidence="5" id="KW-1133">Transmembrane helix</keyword>
<dbReference type="STRING" id="2903.R1CA41"/>
<evidence type="ECO:0000256" key="8">
    <source>
        <dbReference type="ARBA" id="ARBA00023180"/>
    </source>
</evidence>
<dbReference type="Pfam" id="PF00560">
    <property type="entry name" value="LRR_1"/>
    <property type="match status" value="2"/>
</dbReference>
<proteinExistence type="predicted"/>
<evidence type="ECO:0000256" key="4">
    <source>
        <dbReference type="ARBA" id="ARBA00022729"/>
    </source>
</evidence>
<keyword evidence="7" id="KW-0675">Receptor</keyword>
<evidence type="ECO:0000313" key="10">
    <source>
        <dbReference type="EnsemblProtists" id="EOD19518"/>
    </source>
</evidence>
<evidence type="ECO:0000256" key="3">
    <source>
        <dbReference type="ARBA" id="ARBA00022692"/>
    </source>
</evidence>